<evidence type="ECO:0000256" key="1">
    <source>
        <dbReference type="ARBA" id="ARBA00004123"/>
    </source>
</evidence>
<organism evidence="5 6">
    <name type="scientific">Conoideocrella luteorostrata</name>
    <dbReference type="NCBI Taxonomy" id="1105319"/>
    <lineage>
        <taxon>Eukaryota</taxon>
        <taxon>Fungi</taxon>
        <taxon>Dikarya</taxon>
        <taxon>Ascomycota</taxon>
        <taxon>Pezizomycotina</taxon>
        <taxon>Sordariomycetes</taxon>
        <taxon>Hypocreomycetidae</taxon>
        <taxon>Hypocreales</taxon>
        <taxon>Clavicipitaceae</taxon>
        <taxon>Conoideocrella</taxon>
    </lineage>
</organism>
<dbReference type="GO" id="GO:0005634">
    <property type="term" value="C:nucleus"/>
    <property type="evidence" value="ECO:0007669"/>
    <property type="project" value="UniProtKB-SubCell"/>
</dbReference>
<sequence>MSVDDDSSDLSSLSSLSPVPSDAELDDNNDGAAPKSKPGILKFFPKLSEQPPKEPSPPPRKRSPSPPHENVLADNPEIAFIVMFRSRFNDAFPKSLAHFGPQELERDIVETIPGDRVEHFLCALLGLLLNRKQDVKLGHYGRALEDAIASHKTQWPRAWEDKNPLSGGATFNSMTPSERLTLLRTLILWSMASSDTVKALINQSYKQNRLEDDLNQPRAVKPWGSDGDKRRYFLVEGQDDTNFRIYRESNPAGTNRTWWSVAGSIEELRTLAEKLETKDGGPKARSLAQKMLQVIPRFEAGEEKRKRREYRLMRKEQFKRPEPGFSMYEGRTRGKRIKYTYSDDEDAFYSDSTGYRRSTRNTGANTPAETGPVTTSSGRQIRAPPRLNMVAGDSAPVSVQGDYSEMEHDEPMELSGRPRRSAAYQGTNGLPENRSRGEDEEQSEAEFGDDEGDVDAHVPAEETEDEDEFNEDEAMVDDDLDDQPQSLVVKLSVTPPKLRTALSPIDQPPNTLPTPDAQDKKVDVSMPESRTVEMQDASVLEVQQTSTQRTKRERTPRLANTPQTRAQPSPQDSSEKNNTVIAQTLPVVPSTSLAFRGSPEKPHAQLASPLGGVNGTQ</sequence>
<dbReference type="Proteomes" id="UP001251528">
    <property type="component" value="Unassembled WGS sequence"/>
</dbReference>
<dbReference type="PANTHER" id="PTHR42107">
    <property type="entry name" value="YALI0D24453P"/>
    <property type="match status" value="1"/>
</dbReference>
<comment type="caution">
    <text evidence="5">The sequence shown here is derived from an EMBL/GenBank/DDBJ whole genome shotgun (WGS) entry which is preliminary data.</text>
</comment>
<feature type="compositionally biased region" description="Polar residues" evidence="3">
    <location>
        <begin position="350"/>
        <end position="379"/>
    </location>
</feature>
<protein>
    <recommendedName>
        <fullName evidence="4">WHIM1 domain-containing protein</fullName>
    </recommendedName>
</protein>
<feature type="region of interest" description="Disordered" evidence="3">
    <location>
        <begin position="592"/>
        <end position="617"/>
    </location>
</feature>
<dbReference type="PANTHER" id="PTHR42107:SF1">
    <property type="entry name" value="WHIM1 DOMAIN-CONTAINING PROTEIN"/>
    <property type="match status" value="1"/>
</dbReference>
<evidence type="ECO:0000256" key="2">
    <source>
        <dbReference type="ARBA" id="ARBA00023242"/>
    </source>
</evidence>
<dbReference type="EMBL" id="JASWJB010000646">
    <property type="protein sequence ID" value="KAK2589519.1"/>
    <property type="molecule type" value="Genomic_DNA"/>
</dbReference>
<feature type="region of interest" description="Disordered" evidence="3">
    <location>
        <begin position="348"/>
        <end position="580"/>
    </location>
</feature>
<feature type="region of interest" description="Disordered" evidence="3">
    <location>
        <begin position="1"/>
        <end position="72"/>
    </location>
</feature>
<dbReference type="InterPro" id="IPR028942">
    <property type="entry name" value="WHIM1_dom"/>
</dbReference>
<accession>A0AAJ0CDC7</accession>
<evidence type="ECO:0000259" key="4">
    <source>
        <dbReference type="Pfam" id="PF15612"/>
    </source>
</evidence>
<gene>
    <name evidence="5" type="ORF">QQS21_012803</name>
</gene>
<feature type="compositionally biased region" description="Low complexity" evidence="3">
    <location>
        <begin position="9"/>
        <end position="22"/>
    </location>
</feature>
<dbReference type="Pfam" id="PF15612">
    <property type="entry name" value="WHIM1"/>
    <property type="match status" value="1"/>
</dbReference>
<keyword evidence="2" id="KW-0539">Nucleus</keyword>
<feature type="compositionally biased region" description="Acidic residues" evidence="3">
    <location>
        <begin position="461"/>
        <end position="482"/>
    </location>
</feature>
<feature type="compositionally biased region" description="Polar residues" evidence="3">
    <location>
        <begin position="558"/>
        <end position="580"/>
    </location>
</feature>
<name>A0AAJ0CDC7_9HYPO</name>
<reference evidence="5" key="1">
    <citation type="submission" date="2023-06" db="EMBL/GenBank/DDBJ databases">
        <title>Conoideocrella luteorostrata (Hypocreales: Clavicipitaceae), a potential biocontrol fungus for elongate hemlock scale in United States Christmas tree production areas.</title>
        <authorList>
            <person name="Barrett H."/>
            <person name="Lovett B."/>
            <person name="Macias A.M."/>
            <person name="Stajich J.E."/>
            <person name="Kasson M.T."/>
        </authorList>
    </citation>
    <scope>NUCLEOTIDE SEQUENCE</scope>
    <source>
        <strain evidence="5">ARSEF 14590</strain>
    </source>
</reference>
<keyword evidence="6" id="KW-1185">Reference proteome</keyword>
<dbReference type="AlphaFoldDB" id="A0AAJ0CDC7"/>
<evidence type="ECO:0000313" key="5">
    <source>
        <dbReference type="EMBL" id="KAK2589519.1"/>
    </source>
</evidence>
<proteinExistence type="predicted"/>
<evidence type="ECO:0000313" key="6">
    <source>
        <dbReference type="Proteomes" id="UP001251528"/>
    </source>
</evidence>
<feature type="compositionally biased region" description="Acidic residues" evidence="3">
    <location>
        <begin position="438"/>
        <end position="453"/>
    </location>
</feature>
<feature type="domain" description="WHIM1" evidence="4">
    <location>
        <begin position="157"/>
        <end position="202"/>
    </location>
</feature>
<evidence type="ECO:0000256" key="3">
    <source>
        <dbReference type="SAM" id="MobiDB-lite"/>
    </source>
</evidence>
<comment type="subcellular location">
    <subcellularLocation>
        <location evidence="1">Nucleus</location>
    </subcellularLocation>
</comment>